<dbReference type="GO" id="GO:0005737">
    <property type="term" value="C:cytoplasm"/>
    <property type="evidence" value="ECO:0007669"/>
    <property type="project" value="UniProtKB-SubCell"/>
</dbReference>
<evidence type="ECO:0000259" key="18">
    <source>
        <dbReference type="PROSITE" id="PS50011"/>
    </source>
</evidence>
<comment type="similarity">
    <text evidence="4">Belongs to the protein kinase superfamily. CAMK Ser/Thr protein kinase family.</text>
</comment>
<keyword evidence="12" id="KW-0067">ATP-binding</keyword>
<keyword evidence="7" id="KW-0963">Cytoplasm</keyword>
<sequence length="801" mass="89235">MDDFSDPSAFRHGRSDANFDEAQEVPSCSGYNELPPMSGYTYDQPKRPRMCDNTHTRNAKADKKLNIPERGTKVSTRTVRRAGPYLLGPTLGNSPVDSIVQCLARKEGTDNFYTIKILTLLEGDKNEEREQDERQGKMLLHTEYSLLSLLKNEEGVVQHHDFFKDIALEEGVCRTKGLVYTGSVHQRLCLVLDCLAAHDFCERSQELVNLQHYVIIEKKLCELHALIIFYNVVHVVERLHAMNVVHRDLKLGNLVLDRRNHKVTITNFCLGKHLASENERLQDQRGSPAYISPDVLCGKPYLGKPSDMWALGVVLFTMLFGQFPFYDSSPPLLFNKIRAADYTIPSDGRVSEGTKELIQHLIVLEPGMRLSASQVLDKLSTIIAVNRPIYRGEELQVVPDCDEDNNNEDEKLNCKHNSNTPLMSTDAVAGVCKNTIRQLHSLQSQMDEIQRRAEEALAMLEPNATRQRLLLSQPLSGSSTSTSRQRSSSDTVSSTQLGNSNSRNSGHGSSPTISGVSWRNLPNRVGDRIPVHRLANDARELTAEEMARFHNLIPTTTTTRSSVQSVPSTNMTSTSSASTQHSRDSLVGSPLDAAVHSQPTPSAPLPPASSIVQRLNALDNSRPSPATNQSVPQVVSTHQLQNFLRSTSRSGSSNPPAVRHVQATPLPGLPRQSIQDHLQLLSNSPGSAATRSQQQLRMQVHCHHDRLQQRQRQQRSVPNDNTSSNLSRQRISENQSQNTTRAARSYHLPPRIQRNIARNLSMIIRSRIFQQRSGTESALNDNSGNNNNSNSNPDLDGNQPH</sequence>
<dbReference type="GO" id="GO:0005524">
    <property type="term" value="F:ATP binding"/>
    <property type="evidence" value="ECO:0007669"/>
    <property type="project" value="UniProtKB-KW"/>
</dbReference>
<keyword evidence="13" id="KW-0539">Nucleus</keyword>
<evidence type="ECO:0000256" key="17">
    <source>
        <dbReference type="SAM" id="MobiDB-lite"/>
    </source>
</evidence>
<feature type="compositionally biased region" description="Polar residues" evidence="17">
    <location>
        <begin position="716"/>
        <end position="742"/>
    </location>
</feature>
<proteinExistence type="inferred from homology"/>
<dbReference type="Pfam" id="PF00069">
    <property type="entry name" value="Pkinase"/>
    <property type="match status" value="1"/>
</dbReference>
<evidence type="ECO:0000313" key="19">
    <source>
        <dbReference type="EMBL" id="KAJ1532205.1"/>
    </source>
</evidence>
<feature type="compositionally biased region" description="Low complexity" evidence="17">
    <location>
        <begin position="471"/>
        <end position="510"/>
    </location>
</feature>
<feature type="compositionally biased region" description="Polar residues" evidence="17">
    <location>
        <begin position="646"/>
        <end position="655"/>
    </location>
</feature>
<dbReference type="InterPro" id="IPR024104">
    <property type="entry name" value="Tribbles/Ser_Thr_kinase_40"/>
</dbReference>
<feature type="coiled-coil region" evidence="16">
    <location>
        <begin position="432"/>
        <end position="459"/>
    </location>
</feature>
<evidence type="ECO:0000256" key="3">
    <source>
        <dbReference type="ARBA" id="ARBA00004496"/>
    </source>
</evidence>
<dbReference type="PROSITE" id="PS50011">
    <property type="entry name" value="PROTEIN_KINASE_DOM"/>
    <property type="match status" value="1"/>
</dbReference>
<feature type="domain" description="Protein kinase" evidence="18">
    <location>
        <begin position="85"/>
        <end position="383"/>
    </location>
</feature>
<comment type="caution">
    <text evidence="19">The sequence shown here is derived from an EMBL/GenBank/DDBJ whole genome shotgun (WGS) entry which is preliminary data.</text>
</comment>
<dbReference type="CDD" id="cd13974">
    <property type="entry name" value="STKc_SHIK"/>
    <property type="match status" value="1"/>
</dbReference>
<evidence type="ECO:0000256" key="6">
    <source>
        <dbReference type="ARBA" id="ARBA00016813"/>
    </source>
</evidence>
<keyword evidence="11" id="KW-0418">Kinase</keyword>
<evidence type="ECO:0000256" key="11">
    <source>
        <dbReference type="ARBA" id="ARBA00022777"/>
    </source>
</evidence>
<evidence type="ECO:0000256" key="2">
    <source>
        <dbReference type="ARBA" id="ARBA00004123"/>
    </source>
</evidence>
<feature type="region of interest" description="Disordered" evidence="17">
    <location>
        <begin position="1"/>
        <end position="60"/>
    </location>
</feature>
<dbReference type="SMART" id="SM00220">
    <property type="entry name" value="S_TKc"/>
    <property type="match status" value="1"/>
</dbReference>
<evidence type="ECO:0000256" key="1">
    <source>
        <dbReference type="ARBA" id="ARBA00003412"/>
    </source>
</evidence>
<evidence type="ECO:0000256" key="12">
    <source>
        <dbReference type="ARBA" id="ARBA00022840"/>
    </source>
</evidence>
<dbReference type="GO" id="GO:0004674">
    <property type="term" value="F:protein serine/threonine kinase activity"/>
    <property type="evidence" value="ECO:0007669"/>
    <property type="project" value="UniProtKB-KW"/>
</dbReference>
<dbReference type="EMBL" id="JAPTSV010000001">
    <property type="protein sequence ID" value="KAJ1532205.1"/>
    <property type="molecule type" value="Genomic_DNA"/>
</dbReference>
<dbReference type="Gene3D" id="1.10.510.10">
    <property type="entry name" value="Transferase(Phosphotransferase) domain 1"/>
    <property type="match status" value="1"/>
</dbReference>
<feature type="compositionally biased region" description="Low complexity" evidence="17">
    <location>
        <begin position="779"/>
        <end position="801"/>
    </location>
</feature>
<keyword evidence="8" id="KW-0723">Serine/threonine-protein kinase</keyword>
<keyword evidence="20" id="KW-1185">Reference proteome</keyword>
<comment type="subcellular location">
    <subcellularLocation>
        <location evidence="3">Cytoplasm</location>
    </subcellularLocation>
    <subcellularLocation>
        <location evidence="2">Nucleus</location>
    </subcellularLocation>
</comment>
<evidence type="ECO:0000256" key="14">
    <source>
        <dbReference type="ARBA" id="ARBA00047899"/>
    </source>
</evidence>
<evidence type="ECO:0000256" key="8">
    <source>
        <dbReference type="ARBA" id="ARBA00022527"/>
    </source>
</evidence>
<feature type="region of interest" description="Disordered" evidence="17">
    <location>
        <begin position="471"/>
        <end position="523"/>
    </location>
</feature>
<gene>
    <name evidence="19" type="ORF">ONE63_000825</name>
</gene>
<reference evidence="19" key="1">
    <citation type="submission" date="2022-12" db="EMBL/GenBank/DDBJ databases">
        <title>Chromosome-level genome assembly of the bean flower thrips Megalurothrips usitatus.</title>
        <authorList>
            <person name="Ma L."/>
            <person name="Liu Q."/>
            <person name="Li H."/>
            <person name="Cai W."/>
        </authorList>
    </citation>
    <scope>NUCLEOTIDE SEQUENCE</scope>
    <source>
        <strain evidence="19">Cailab_2022a</strain>
    </source>
</reference>
<dbReference type="EC" id="2.7.11.1" evidence="5"/>
<keyword evidence="9" id="KW-0808">Transferase</keyword>
<dbReference type="GO" id="GO:0005634">
    <property type="term" value="C:nucleus"/>
    <property type="evidence" value="ECO:0007669"/>
    <property type="project" value="UniProtKB-SubCell"/>
</dbReference>
<keyword evidence="16" id="KW-0175">Coiled coil</keyword>
<evidence type="ECO:0000256" key="16">
    <source>
        <dbReference type="SAM" id="Coils"/>
    </source>
</evidence>
<evidence type="ECO:0000256" key="5">
    <source>
        <dbReference type="ARBA" id="ARBA00012513"/>
    </source>
</evidence>
<protein>
    <recommendedName>
        <fullName evidence="6">Serine/threonine-protein kinase 40</fullName>
        <ecNumber evidence="5">2.7.11.1</ecNumber>
    </recommendedName>
</protein>
<dbReference type="InterPro" id="IPR000719">
    <property type="entry name" value="Prot_kinase_dom"/>
</dbReference>
<feature type="compositionally biased region" description="Basic and acidic residues" evidence="17">
    <location>
        <begin position="44"/>
        <end position="60"/>
    </location>
</feature>
<evidence type="ECO:0000256" key="10">
    <source>
        <dbReference type="ARBA" id="ARBA00022741"/>
    </source>
</evidence>
<dbReference type="PANTHER" id="PTHR22961">
    <property type="entry name" value="SER/THR PROTEIN KINASE-TRB"/>
    <property type="match status" value="1"/>
</dbReference>
<evidence type="ECO:0000256" key="15">
    <source>
        <dbReference type="ARBA" id="ARBA00048679"/>
    </source>
</evidence>
<dbReference type="AlphaFoldDB" id="A0AAV7Y3M8"/>
<evidence type="ECO:0000313" key="20">
    <source>
        <dbReference type="Proteomes" id="UP001075354"/>
    </source>
</evidence>
<comment type="catalytic activity">
    <reaction evidence="14">
        <text>L-threonyl-[protein] + ATP = O-phospho-L-threonyl-[protein] + ADP + H(+)</text>
        <dbReference type="Rhea" id="RHEA:46608"/>
        <dbReference type="Rhea" id="RHEA-COMP:11060"/>
        <dbReference type="Rhea" id="RHEA-COMP:11605"/>
        <dbReference type="ChEBI" id="CHEBI:15378"/>
        <dbReference type="ChEBI" id="CHEBI:30013"/>
        <dbReference type="ChEBI" id="CHEBI:30616"/>
        <dbReference type="ChEBI" id="CHEBI:61977"/>
        <dbReference type="ChEBI" id="CHEBI:456216"/>
        <dbReference type="EC" id="2.7.11.1"/>
    </reaction>
</comment>
<organism evidence="19 20">
    <name type="scientific">Megalurothrips usitatus</name>
    <name type="common">bean blossom thrips</name>
    <dbReference type="NCBI Taxonomy" id="439358"/>
    <lineage>
        <taxon>Eukaryota</taxon>
        <taxon>Metazoa</taxon>
        <taxon>Ecdysozoa</taxon>
        <taxon>Arthropoda</taxon>
        <taxon>Hexapoda</taxon>
        <taxon>Insecta</taxon>
        <taxon>Pterygota</taxon>
        <taxon>Neoptera</taxon>
        <taxon>Paraneoptera</taxon>
        <taxon>Thysanoptera</taxon>
        <taxon>Terebrantia</taxon>
        <taxon>Thripoidea</taxon>
        <taxon>Thripidae</taxon>
        <taxon>Megalurothrips</taxon>
    </lineage>
</organism>
<name>A0AAV7Y3M8_9NEOP</name>
<comment type="catalytic activity">
    <reaction evidence="15">
        <text>L-seryl-[protein] + ATP = O-phospho-L-seryl-[protein] + ADP + H(+)</text>
        <dbReference type="Rhea" id="RHEA:17989"/>
        <dbReference type="Rhea" id="RHEA-COMP:9863"/>
        <dbReference type="Rhea" id="RHEA-COMP:11604"/>
        <dbReference type="ChEBI" id="CHEBI:15378"/>
        <dbReference type="ChEBI" id="CHEBI:29999"/>
        <dbReference type="ChEBI" id="CHEBI:30616"/>
        <dbReference type="ChEBI" id="CHEBI:83421"/>
        <dbReference type="ChEBI" id="CHEBI:456216"/>
        <dbReference type="EC" id="2.7.11.1"/>
    </reaction>
</comment>
<comment type="function">
    <text evidence="1">May be a negative regulator of NF-kappa-B and p53-mediated gene transcription.</text>
</comment>
<feature type="region of interest" description="Disordered" evidence="17">
    <location>
        <begin position="646"/>
        <end position="670"/>
    </location>
</feature>
<dbReference type="PROSITE" id="PS00108">
    <property type="entry name" value="PROTEIN_KINASE_ST"/>
    <property type="match status" value="1"/>
</dbReference>
<dbReference type="InterPro" id="IPR011009">
    <property type="entry name" value="Kinase-like_dom_sf"/>
</dbReference>
<dbReference type="SUPFAM" id="SSF56112">
    <property type="entry name" value="Protein kinase-like (PK-like)"/>
    <property type="match status" value="1"/>
</dbReference>
<evidence type="ECO:0000256" key="9">
    <source>
        <dbReference type="ARBA" id="ARBA00022679"/>
    </source>
</evidence>
<feature type="region of interest" description="Disordered" evidence="17">
    <location>
        <begin position="702"/>
        <end position="750"/>
    </location>
</feature>
<feature type="compositionally biased region" description="Low complexity" evidence="17">
    <location>
        <begin position="554"/>
        <end position="579"/>
    </location>
</feature>
<evidence type="ECO:0000256" key="4">
    <source>
        <dbReference type="ARBA" id="ARBA00006692"/>
    </source>
</evidence>
<accession>A0AAV7Y3M8</accession>
<dbReference type="InterPro" id="IPR008271">
    <property type="entry name" value="Ser/Thr_kinase_AS"/>
</dbReference>
<evidence type="ECO:0000256" key="13">
    <source>
        <dbReference type="ARBA" id="ARBA00023242"/>
    </source>
</evidence>
<dbReference type="InterPro" id="IPR024236">
    <property type="entry name" value="Ser/Thr_kinase_40"/>
</dbReference>
<evidence type="ECO:0000256" key="7">
    <source>
        <dbReference type="ARBA" id="ARBA00022490"/>
    </source>
</evidence>
<dbReference type="Proteomes" id="UP001075354">
    <property type="component" value="Chromosome 1"/>
</dbReference>
<feature type="region of interest" description="Disordered" evidence="17">
    <location>
        <begin position="774"/>
        <end position="801"/>
    </location>
</feature>
<keyword evidence="10" id="KW-0547">Nucleotide-binding</keyword>
<feature type="region of interest" description="Disordered" evidence="17">
    <location>
        <begin position="552"/>
        <end position="586"/>
    </location>
</feature>
<dbReference type="PANTHER" id="PTHR22961:SF16">
    <property type="entry name" value="SERINE_THREONINE-PROTEIN KINASE 40"/>
    <property type="match status" value="1"/>
</dbReference>